<evidence type="ECO:0000256" key="1">
    <source>
        <dbReference type="SAM" id="MobiDB-lite"/>
    </source>
</evidence>
<dbReference type="AlphaFoldDB" id="A0A9P6PNF3"/>
<gene>
    <name evidence="2" type="ORF">BG011_009912</name>
</gene>
<reference evidence="2" key="1">
    <citation type="journal article" date="2020" name="Fungal Divers.">
        <title>Resolving the Mortierellaceae phylogeny through synthesis of multi-gene phylogenetics and phylogenomics.</title>
        <authorList>
            <person name="Vandepol N."/>
            <person name="Liber J."/>
            <person name="Desiro A."/>
            <person name="Na H."/>
            <person name="Kennedy M."/>
            <person name="Barry K."/>
            <person name="Grigoriev I.V."/>
            <person name="Miller A.N."/>
            <person name="O'Donnell K."/>
            <person name="Stajich J.E."/>
            <person name="Bonito G."/>
        </authorList>
    </citation>
    <scope>NUCLEOTIDE SEQUENCE</scope>
    <source>
        <strain evidence="2">KOD948</strain>
    </source>
</reference>
<protein>
    <submittedName>
        <fullName evidence="2">Uncharacterized protein</fullName>
    </submittedName>
</protein>
<feature type="compositionally biased region" description="Polar residues" evidence="1">
    <location>
        <begin position="29"/>
        <end position="41"/>
    </location>
</feature>
<evidence type="ECO:0000313" key="2">
    <source>
        <dbReference type="EMBL" id="KAG0248801.1"/>
    </source>
</evidence>
<feature type="compositionally biased region" description="Polar residues" evidence="1">
    <location>
        <begin position="426"/>
        <end position="444"/>
    </location>
</feature>
<accession>A0A9P6PNF3</accession>
<dbReference type="Proteomes" id="UP000726737">
    <property type="component" value="Unassembled WGS sequence"/>
</dbReference>
<proteinExistence type="predicted"/>
<feature type="region of interest" description="Disordered" evidence="1">
    <location>
        <begin position="711"/>
        <end position="745"/>
    </location>
</feature>
<keyword evidence="3" id="KW-1185">Reference proteome</keyword>
<feature type="region of interest" description="Disordered" evidence="1">
    <location>
        <begin position="159"/>
        <end position="236"/>
    </location>
</feature>
<feature type="region of interest" description="Disordered" evidence="1">
    <location>
        <begin position="416"/>
        <end position="453"/>
    </location>
</feature>
<evidence type="ECO:0000313" key="3">
    <source>
        <dbReference type="Proteomes" id="UP000726737"/>
    </source>
</evidence>
<feature type="compositionally biased region" description="Basic and acidic residues" evidence="1">
    <location>
        <begin position="162"/>
        <end position="171"/>
    </location>
</feature>
<feature type="compositionally biased region" description="Low complexity" evidence="1">
    <location>
        <begin position="726"/>
        <end position="736"/>
    </location>
</feature>
<dbReference type="EMBL" id="JAAAJA010000921">
    <property type="protein sequence ID" value="KAG0248801.1"/>
    <property type="molecule type" value="Genomic_DNA"/>
</dbReference>
<name>A0A9P6PNF3_9FUNG</name>
<organism evidence="2 3">
    <name type="scientific">Mortierella polycephala</name>
    <dbReference type="NCBI Taxonomy" id="41804"/>
    <lineage>
        <taxon>Eukaryota</taxon>
        <taxon>Fungi</taxon>
        <taxon>Fungi incertae sedis</taxon>
        <taxon>Mucoromycota</taxon>
        <taxon>Mortierellomycotina</taxon>
        <taxon>Mortierellomycetes</taxon>
        <taxon>Mortierellales</taxon>
        <taxon>Mortierellaceae</taxon>
        <taxon>Mortierella</taxon>
    </lineage>
</organism>
<feature type="region of interest" description="Disordered" evidence="1">
    <location>
        <begin position="1"/>
        <end position="41"/>
    </location>
</feature>
<dbReference type="OrthoDB" id="2442409at2759"/>
<comment type="caution">
    <text evidence="2">The sequence shown here is derived from an EMBL/GenBank/DDBJ whole genome shotgun (WGS) entry which is preliminary data.</text>
</comment>
<sequence length="777" mass="81353">MQRDDDKLSMPGGFKSNRINSPYDDINNGGIQQHATSSVVNQEEPNATAMRATNVTNPHGGNYAIAGPTIGGAPIPYDSNKIEQAKEHLVGSMNENENQHDYSKNSILHADNTGSRHGRRPSLSEAVKTGATTAATGAAAAGASVIAAAKKLIQGNGDDDAEYRHDDDAGHILKPSADTTGLEFSHPHSRKPPGPGDRPPAKLGIHPKKPSDLALYGNFDSPGAHNHPGPLSDRALAGTPPLPVGTQHRTIADPFGPVKISNWNDGKRHPDAANPTSEEFDSVLSHSIKDRSENTFTAPGSGDHGPVLIHPVSYSPSKGESTMLAEDSSRHTHPTVPTSGHSPLRKEISYNNQNSSMGTGAKIGTGAAGLGAAGAAAAALRHDSEVHDQSAVPVYHIPTSQLPGSGTTHMPEEKRIPTAGPPTGLHRTTGTDTNLNRGANITDSRNNDADMHSHTTPKAAIVTVGTILGAAAIPAAMHHNQPDTITSTGAIPLSENIHADERHDRILSRNEDTAHAHDGKVPIRHNTSTIATTGAPPEVFLNRTEYVPAERVHHYKQHHQHFLPRDNDLDDTHTKKTGISSDMPVDVADLAGASAASYMGNKAGMGHHEKDNRPVNRTKPLGVHEHIAYLSPVFYTQHMSPGVGSPSTASTAGATVSPDIQTGTLHAQNTDTAKAHDSRPMTEKISAGVAAAAAATGAAAAGVATHLRRGSHDAAMDKDMNQPSVATTTAAGAPGTSNVVGDEGRTSTSALATSAVWESESRVLLAATALQIHKTYL</sequence>
<feature type="compositionally biased region" description="Basic and acidic residues" evidence="1">
    <location>
        <begin position="711"/>
        <end position="720"/>
    </location>
</feature>